<protein>
    <recommendedName>
        <fullName evidence="2">Zinc finger CCCH-type with G patch domain-containing protein</fullName>
    </recommendedName>
</protein>
<organism evidence="17 18">
    <name type="scientific">Patiria miniata</name>
    <name type="common">Bat star</name>
    <name type="synonym">Asterina miniata</name>
    <dbReference type="NCBI Taxonomy" id="46514"/>
    <lineage>
        <taxon>Eukaryota</taxon>
        <taxon>Metazoa</taxon>
        <taxon>Echinodermata</taxon>
        <taxon>Eleutherozoa</taxon>
        <taxon>Asterozoa</taxon>
        <taxon>Asteroidea</taxon>
        <taxon>Valvatacea</taxon>
        <taxon>Valvatida</taxon>
        <taxon>Asterinidae</taxon>
        <taxon>Patiria</taxon>
    </lineage>
</organism>
<feature type="compositionally biased region" description="Polar residues" evidence="13">
    <location>
        <begin position="125"/>
        <end position="136"/>
    </location>
</feature>
<reference evidence="17" key="1">
    <citation type="submission" date="2022-11" db="UniProtKB">
        <authorList>
            <consortium name="EnsemblMetazoa"/>
        </authorList>
    </citation>
    <scope>IDENTIFICATION</scope>
</reference>
<dbReference type="InterPro" id="IPR002999">
    <property type="entry name" value="Tudor"/>
</dbReference>
<keyword evidence="9" id="KW-0804">Transcription</keyword>
<dbReference type="Proteomes" id="UP000887568">
    <property type="component" value="Unplaced"/>
</dbReference>
<name>A0A913Z558_PATMI</name>
<dbReference type="GO" id="GO:0001227">
    <property type="term" value="F:DNA-binding transcription repressor activity, RNA polymerase II-specific"/>
    <property type="evidence" value="ECO:0007669"/>
    <property type="project" value="TreeGrafter"/>
</dbReference>
<dbReference type="GO" id="GO:0000978">
    <property type="term" value="F:RNA polymerase II cis-regulatory region sequence-specific DNA binding"/>
    <property type="evidence" value="ECO:0007669"/>
    <property type="project" value="TreeGrafter"/>
</dbReference>
<evidence type="ECO:0000256" key="8">
    <source>
        <dbReference type="ARBA" id="ARBA00023125"/>
    </source>
</evidence>
<feature type="compositionally biased region" description="Acidic residues" evidence="13">
    <location>
        <begin position="314"/>
        <end position="326"/>
    </location>
</feature>
<keyword evidence="12" id="KW-0175">Coiled coil</keyword>
<evidence type="ECO:0000256" key="9">
    <source>
        <dbReference type="ARBA" id="ARBA00023163"/>
    </source>
</evidence>
<dbReference type="SMART" id="SM00333">
    <property type="entry name" value="TUDOR"/>
    <property type="match status" value="1"/>
</dbReference>
<dbReference type="InterPro" id="IPR000571">
    <property type="entry name" value="Znf_CCCH"/>
</dbReference>
<keyword evidence="7" id="KW-0805">Transcription regulation</keyword>
<dbReference type="SUPFAM" id="SSF63748">
    <property type="entry name" value="Tudor/PWWP/MBT"/>
    <property type="match status" value="1"/>
</dbReference>
<dbReference type="PROSITE" id="PS50174">
    <property type="entry name" value="G_PATCH"/>
    <property type="match status" value="1"/>
</dbReference>
<dbReference type="EnsemblMetazoa" id="XM_038190218.1">
    <property type="protein sequence ID" value="XP_038046146.1"/>
    <property type="gene ID" value="LOC119720520"/>
</dbReference>
<evidence type="ECO:0000259" key="14">
    <source>
        <dbReference type="PROSITE" id="PS50103"/>
    </source>
</evidence>
<keyword evidence="4 11" id="KW-0479">Metal-binding</keyword>
<keyword evidence="18" id="KW-1185">Reference proteome</keyword>
<keyword evidence="3" id="KW-0678">Repressor</keyword>
<feature type="zinc finger region" description="C3H1-type" evidence="11">
    <location>
        <begin position="204"/>
        <end position="232"/>
    </location>
</feature>
<evidence type="ECO:0000256" key="1">
    <source>
        <dbReference type="ARBA" id="ARBA00004123"/>
    </source>
</evidence>
<dbReference type="PROSITE" id="PS50103">
    <property type="entry name" value="ZF_C3H1"/>
    <property type="match status" value="1"/>
</dbReference>
<evidence type="ECO:0000256" key="11">
    <source>
        <dbReference type="PROSITE-ProRule" id="PRU00723"/>
    </source>
</evidence>
<feature type="region of interest" description="Disordered" evidence="13">
    <location>
        <begin position="423"/>
        <end position="445"/>
    </location>
</feature>
<dbReference type="GeneID" id="119720520"/>
<dbReference type="CDD" id="cd20384">
    <property type="entry name" value="Tudor_ZGPAT"/>
    <property type="match status" value="1"/>
</dbReference>
<feature type="compositionally biased region" description="Basic residues" evidence="13">
    <location>
        <begin position="423"/>
        <end position="434"/>
    </location>
</feature>
<evidence type="ECO:0000256" key="3">
    <source>
        <dbReference type="ARBA" id="ARBA00022491"/>
    </source>
</evidence>
<dbReference type="PANTHER" id="PTHR46297:SF1">
    <property type="entry name" value="ZINC FINGER CCCH-TYPE WITH G PATCH DOMAIN-CONTAINING PROTEIN"/>
    <property type="match status" value="1"/>
</dbReference>
<dbReference type="RefSeq" id="XP_038046146.1">
    <property type="nucleotide sequence ID" value="XM_038190218.1"/>
</dbReference>
<accession>A0A913Z558</accession>
<dbReference type="PANTHER" id="PTHR46297">
    <property type="entry name" value="ZINC FINGER CCCH-TYPE WITH G PATCH DOMAIN-CONTAINING PROTEIN"/>
    <property type="match status" value="1"/>
</dbReference>
<evidence type="ECO:0000256" key="12">
    <source>
        <dbReference type="SAM" id="Coils"/>
    </source>
</evidence>
<feature type="domain" description="C3H1-type" evidence="14">
    <location>
        <begin position="204"/>
        <end position="232"/>
    </location>
</feature>
<comment type="subcellular location">
    <subcellularLocation>
        <location evidence="1">Nucleus</location>
    </subcellularLocation>
</comment>
<dbReference type="Gene3D" id="2.30.30.1190">
    <property type="match status" value="1"/>
</dbReference>
<dbReference type="OMA" id="QYTRGIG"/>
<dbReference type="OrthoDB" id="5842926at2759"/>
<evidence type="ECO:0000259" key="15">
    <source>
        <dbReference type="PROSITE" id="PS50174"/>
    </source>
</evidence>
<feature type="domain" description="Tudor" evidence="16">
    <location>
        <begin position="248"/>
        <end position="307"/>
    </location>
</feature>
<dbReference type="Gene3D" id="2.30.30.140">
    <property type="match status" value="1"/>
</dbReference>
<evidence type="ECO:0000256" key="2">
    <source>
        <dbReference type="ARBA" id="ARBA00022414"/>
    </source>
</evidence>
<evidence type="ECO:0000256" key="6">
    <source>
        <dbReference type="ARBA" id="ARBA00022833"/>
    </source>
</evidence>
<dbReference type="SMART" id="SM00356">
    <property type="entry name" value="ZnF_C3H1"/>
    <property type="match status" value="1"/>
</dbReference>
<feature type="region of interest" description="Disordered" evidence="13">
    <location>
        <begin position="121"/>
        <end position="160"/>
    </location>
</feature>
<evidence type="ECO:0000313" key="18">
    <source>
        <dbReference type="Proteomes" id="UP000887568"/>
    </source>
</evidence>
<dbReference type="SMART" id="SM00443">
    <property type="entry name" value="G_patch"/>
    <property type="match status" value="1"/>
</dbReference>
<evidence type="ECO:0000256" key="4">
    <source>
        <dbReference type="ARBA" id="ARBA00022723"/>
    </source>
</evidence>
<dbReference type="GO" id="GO:0008270">
    <property type="term" value="F:zinc ion binding"/>
    <property type="evidence" value="ECO:0007669"/>
    <property type="project" value="UniProtKB-KW"/>
</dbReference>
<feature type="compositionally biased region" description="Acidic residues" evidence="13">
    <location>
        <begin position="144"/>
        <end position="157"/>
    </location>
</feature>
<feature type="domain" description="G-patch" evidence="15">
    <location>
        <begin position="364"/>
        <end position="410"/>
    </location>
</feature>
<keyword evidence="10" id="KW-0539">Nucleus</keyword>
<feature type="coiled-coil region" evidence="12">
    <location>
        <begin position="496"/>
        <end position="571"/>
    </location>
</feature>
<dbReference type="AlphaFoldDB" id="A0A913Z558"/>
<proteinExistence type="predicted"/>
<evidence type="ECO:0000256" key="13">
    <source>
        <dbReference type="SAM" id="MobiDB-lite"/>
    </source>
</evidence>
<dbReference type="PROSITE" id="PS50304">
    <property type="entry name" value="TUDOR"/>
    <property type="match status" value="1"/>
</dbReference>
<dbReference type="CTD" id="84619"/>
<evidence type="ECO:0000256" key="5">
    <source>
        <dbReference type="ARBA" id="ARBA00022771"/>
    </source>
</evidence>
<keyword evidence="6 11" id="KW-0862">Zinc</keyword>
<sequence>MEEETLQTSILTYKQQLQQVETVLLSAGTEGQAELLKLRDDLQQVIQLTEESLLSLKKSKLLSFVDGSSSVETSSSSVKDKSPQRDGYVQQGHSSTASSSTDKFDDEYAAFQAAIADDDYDDSTVLPSHSTSSLISETTGEEAAGADDEEEREEDDISGTKCSVDHMEEWGGRQRQNAVVLCVEPRNDVKEEASLRVLFCNPTSMSMKPCPYFLEGSCRFSVEDCRFSHGYIVKLSELHSFREPDFGLLELEAPCLARYSDGVWYPASIQHIDEEQHQVTVQYESYGTTATLDVESVLPSEQRAEPSPPLSSSSEDDSDEDDDDDVSLPSTSYSRPDEQQEEFPCVAWRPSGDGVPLGEWEAHTRGIGSKLMAKMGYEFGKGLGRYGEGRVEPVEAVIVPQGKSLDKCMELREMKKLGIVGKPKKKKGKVKGHQHNPGGSSLLNGEQRKKENVFDFINRKLGGKKTKITELIHRNMDSRSFLEKDTTKDTQEEKPNRKLNIQLVRTQEDIRSTEKQLVRLQESLRRNQRDKMTASKIQEKIDGTERILHNLKSSEKKIKRQRNSREEHRKLMVF</sequence>
<evidence type="ECO:0000259" key="16">
    <source>
        <dbReference type="PROSITE" id="PS50304"/>
    </source>
</evidence>
<evidence type="ECO:0000313" key="17">
    <source>
        <dbReference type="EnsemblMetazoa" id="XP_038046146.1"/>
    </source>
</evidence>
<feature type="compositionally biased region" description="Polar residues" evidence="13">
    <location>
        <begin position="91"/>
        <end position="101"/>
    </location>
</feature>
<keyword evidence="5 11" id="KW-0863">Zinc-finger</keyword>
<feature type="region of interest" description="Disordered" evidence="13">
    <location>
        <begin position="69"/>
        <end position="101"/>
    </location>
</feature>
<dbReference type="Pfam" id="PF01585">
    <property type="entry name" value="G-patch"/>
    <property type="match status" value="1"/>
</dbReference>
<evidence type="ECO:0000256" key="7">
    <source>
        <dbReference type="ARBA" id="ARBA00023015"/>
    </source>
</evidence>
<dbReference type="GO" id="GO:0005634">
    <property type="term" value="C:nucleus"/>
    <property type="evidence" value="ECO:0007669"/>
    <property type="project" value="UniProtKB-SubCell"/>
</dbReference>
<dbReference type="InterPro" id="IPR000467">
    <property type="entry name" value="G_patch_dom"/>
</dbReference>
<keyword evidence="8" id="KW-0238">DNA-binding</keyword>
<feature type="region of interest" description="Disordered" evidence="13">
    <location>
        <begin position="297"/>
        <end position="348"/>
    </location>
</feature>
<evidence type="ECO:0000256" key="10">
    <source>
        <dbReference type="ARBA" id="ARBA00023242"/>
    </source>
</evidence>